<organism evidence="2 3">
    <name type="scientific">Methanosphaerula palustris (strain ATCC BAA-1556 / DSM 19958 / E1-9c)</name>
    <dbReference type="NCBI Taxonomy" id="521011"/>
    <lineage>
        <taxon>Archaea</taxon>
        <taxon>Methanobacteriati</taxon>
        <taxon>Methanobacteriota</taxon>
        <taxon>Stenosarchaea group</taxon>
        <taxon>Methanomicrobia</taxon>
        <taxon>Methanomicrobiales</taxon>
        <taxon>Methanoregulaceae</taxon>
        <taxon>Methanosphaerula</taxon>
    </lineage>
</organism>
<dbReference type="PANTHER" id="PTHR36529">
    <property type="entry name" value="SLL1095 PROTEIN"/>
    <property type="match status" value="1"/>
</dbReference>
<dbReference type="PANTHER" id="PTHR36529:SF1">
    <property type="entry name" value="GLYCOSYLTRANSFERASE"/>
    <property type="match status" value="1"/>
</dbReference>
<dbReference type="InterPro" id="IPR029044">
    <property type="entry name" value="Nucleotide-diphossugar_trans"/>
</dbReference>
<gene>
    <name evidence="2" type="ordered locus">Mpal_2452</name>
</gene>
<dbReference type="AlphaFoldDB" id="B8GEM8"/>
<dbReference type="eggNOG" id="arCOG04551">
    <property type="taxonomic scope" value="Archaea"/>
</dbReference>
<evidence type="ECO:0008006" key="4">
    <source>
        <dbReference type="Google" id="ProtNLM"/>
    </source>
</evidence>
<name>B8GEM8_METPE</name>
<feature type="compositionally biased region" description="Basic residues" evidence="1">
    <location>
        <begin position="273"/>
        <end position="285"/>
    </location>
</feature>
<feature type="region of interest" description="Disordered" evidence="1">
    <location>
        <begin position="232"/>
        <end position="285"/>
    </location>
</feature>
<sequence length="285" mass="30433">MDRTEARTLISARQGIAVMAKEPVPGRVKTRLCPPLSHQEAADLYGAFLADTLSLVAKMSATGFIAYDPDRAGPFFRDLAPGGMMCISQGTGDLGTRLARVSKKLFSSGLQRVLIVASDAPGMNPEHLSLAFNYLEHADLVLGPGDDGGYYLIGTRFHAPALFSGIPWSTTEVLATTLKMADREGMTTALLPSCPDIDTMQDLYRFARELEIGGRPSACPGTRQALAGIGLITPKDPASSGRRSPPPSAPGPMHTVRGLWVGVDVHRSGQTHTGRRTRRGPGPRT</sequence>
<dbReference type="SUPFAM" id="SSF53448">
    <property type="entry name" value="Nucleotide-diphospho-sugar transferases"/>
    <property type="match status" value="1"/>
</dbReference>
<accession>B8GEM8</accession>
<reference evidence="2 3" key="1">
    <citation type="journal article" date="2015" name="Genome Announc.">
        <title>Complete Genome Sequence of Methanosphaerula palustris E1-9CT, a Hydrogenotrophic Methanogen Isolated from a Minerotrophic Fen Peatland.</title>
        <authorList>
            <person name="Cadillo-Quiroz H."/>
            <person name="Browne P."/>
            <person name="Kyrpides N."/>
            <person name="Woyke T."/>
            <person name="Goodwin L."/>
            <person name="Detter C."/>
            <person name="Yavitt J.B."/>
            <person name="Zinder S.H."/>
        </authorList>
    </citation>
    <scope>NUCLEOTIDE SEQUENCE [LARGE SCALE GENOMIC DNA]</scope>
    <source>
        <strain evidence="3">ATCC BAA-1556 / DSM 19958 / E1-9c</strain>
    </source>
</reference>
<dbReference type="STRING" id="521011.Mpal_2452"/>
<dbReference type="RefSeq" id="WP_012619048.1">
    <property type="nucleotide sequence ID" value="NC_011832.1"/>
</dbReference>
<dbReference type="Pfam" id="PF09837">
    <property type="entry name" value="DUF2064"/>
    <property type="match status" value="1"/>
</dbReference>
<dbReference type="EMBL" id="CP001338">
    <property type="protein sequence ID" value="ACL17729.1"/>
    <property type="molecule type" value="Genomic_DNA"/>
</dbReference>
<dbReference type="GeneID" id="87792239"/>
<evidence type="ECO:0000313" key="2">
    <source>
        <dbReference type="EMBL" id="ACL17729.1"/>
    </source>
</evidence>
<dbReference type="NCBIfam" id="TIGR04282">
    <property type="entry name" value="glyco_like_cofC"/>
    <property type="match status" value="1"/>
</dbReference>
<proteinExistence type="predicted"/>
<dbReference type="Proteomes" id="UP000002457">
    <property type="component" value="Chromosome"/>
</dbReference>
<dbReference type="Gene3D" id="3.90.550.10">
    <property type="entry name" value="Spore Coat Polysaccharide Biosynthesis Protein SpsA, Chain A"/>
    <property type="match status" value="1"/>
</dbReference>
<keyword evidence="3" id="KW-1185">Reference proteome</keyword>
<dbReference type="InterPro" id="IPR018641">
    <property type="entry name" value="Trfase_1_rSAM/seldom-assoc"/>
</dbReference>
<dbReference type="KEGG" id="mpl:Mpal_2452"/>
<evidence type="ECO:0000256" key="1">
    <source>
        <dbReference type="SAM" id="MobiDB-lite"/>
    </source>
</evidence>
<protein>
    <recommendedName>
        <fullName evidence="4">Glycosyltransferase</fullName>
    </recommendedName>
</protein>
<evidence type="ECO:0000313" key="3">
    <source>
        <dbReference type="Proteomes" id="UP000002457"/>
    </source>
</evidence>
<dbReference type="HOGENOM" id="CLU_075662_1_0_2"/>